<dbReference type="AlphaFoldDB" id="A0A8H5Q5P5"/>
<dbReference type="Proteomes" id="UP000544095">
    <property type="component" value="Unassembled WGS sequence"/>
</dbReference>
<accession>A0A8H5Q5P5</accession>
<keyword evidence="2" id="KW-1185">Reference proteome</keyword>
<organism evidence="1 2">
    <name type="scientific">Fusarium pseudoanthophilum</name>
    <dbReference type="NCBI Taxonomy" id="48495"/>
    <lineage>
        <taxon>Eukaryota</taxon>
        <taxon>Fungi</taxon>
        <taxon>Dikarya</taxon>
        <taxon>Ascomycota</taxon>
        <taxon>Pezizomycotina</taxon>
        <taxon>Sordariomycetes</taxon>
        <taxon>Hypocreomycetidae</taxon>
        <taxon>Hypocreales</taxon>
        <taxon>Nectriaceae</taxon>
        <taxon>Fusarium</taxon>
        <taxon>Fusarium fujikuroi species complex</taxon>
    </lineage>
</organism>
<evidence type="ECO:0000313" key="1">
    <source>
        <dbReference type="EMBL" id="KAF5608542.1"/>
    </source>
</evidence>
<sequence>MSAQTRKDAVGTRGYNDAHGESAYSTMRMMDEILLFSKKSYQEFTSNPKATIGSVKLADLKSLVEHEGSFAKLTASRTCTALAIRASTALTRQYPGVYDFRIWRPDSSAEVRMGKQNRIIGVINHIEYKDGLVSCLQAVAKDTKLITLFRFTDNKNRWTKGLMKWYLRGDDSEGKPVHRYLVLRNQKIVEEKDEDKQIQRIVWREGLPGYEDEIGTAASESQCEEALDRFVLERGKQDQWKADDCELIHKRIWEGLVKNYGHPVWKKG</sequence>
<gene>
    <name evidence="1" type="ORF">FPANT_466</name>
</gene>
<name>A0A8H5Q5P5_9HYPO</name>
<proteinExistence type="predicted"/>
<dbReference type="EMBL" id="JAAOAR010000024">
    <property type="protein sequence ID" value="KAF5608542.1"/>
    <property type="molecule type" value="Genomic_DNA"/>
</dbReference>
<protein>
    <submittedName>
        <fullName evidence="1">Uncharacterized protein</fullName>
    </submittedName>
</protein>
<reference evidence="1 2" key="1">
    <citation type="submission" date="2020-05" db="EMBL/GenBank/DDBJ databases">
        <title>Identification and distribution of gene clusters putatively required for synthesis of sphingolipid metabolism inhibitors in phylogenetically diverse species of the filamentous fungus Fusarium.</title>
        <authorList>
            <person name="Kim H.-S."/>
            <person name="Busman M."/>
            <person name="Brown D.W."/>
            <person name="Divon H."/>
            <person name="Uhlig S."/>
            <person name="Proctor R.H."/>
        </authorList>
    </citation>
    <scope>NUCLEOTIDE SEQUENCE [LARGE SCALE GENOMIC DNA]</scope>
    <source>
        <strain evidence="1 2">NRRL 25211</strain>
    </source>
</reference>
<evidence type="ECO:0000313" key="2">
    <source>
        <dbReference type="Proteomes" id="UP000544095"/>
    </source>
</evidence>
<comment type="caution">
    <text evidence="1">The sequence shown here is derived from an EMBL/GenBank/DDBJ whole genome shotgun (WGS) entry which is preliminary data.</text>
</comment>